<keyword evidence="1" id="KW-0597">Phosphoprotein</keyword>
<organism evidence="3 4">
    <name type="scientific">Wenyingzhuangia marina</name>
    <dbReference type="NCBI Taxonomy" id="1195760"/>
    <lineage>
        <taxon>Bacteria</taxon>
        <taxon>Pseudomonadati</taxon>
        <taxon>Bacteroidota</taxon>
        <taxon>Flavobacteriia</taxon>
        <taxon>Flavobacteriales</taxon>
        <taxon>Flavobacteriaceae</taxon>
        <taxon>Wenyingzhuangia</taxon>
    </lineage>
</organism>
<dbReference type="AlphaFoldDB" id="A0A1M5WVS6"/>
<dbReference type="GO" id="GO:0000160">
    <property type="term" value="P:phosphorelay signal transduction system"/>
    <property type="evidence" value="ECO:0007669"/>
    <property type="project" value="InterPro"/>
</dbReference>
<dbReference type="InterPro" id="IPR008207">
    <property type="entry name" value="Sig_transdc_His_kin_Hpt_dom"/>
</dbReference>
<dbReference type="InterPro" id="IPR036641">
    <property type="entry name" value="HPT_dom_sf"/>
</dbReference>
<gene>
    <name evidence="3" type="ORF">SAMN05444281_2693</name>
</gene>
<dbReference type="RefSeq" id="WP_073122405.1">
    <property type="nucleotide sequence ID" value="NZ_BMEN01000007.1"/>
</dbReference>
<dbReference type="Proteomes" id="UP000184109">
    <property type="component" value="Unassembled WGS sequence"/>
</dbReference>
<dbReference type="SUPFAM" id="SSF47226">
    <property type="entry name" value="Histidine-containing phosphotransfer domain, HPT domain"/>
    <property type="match status" value="1"/>
</dbReference>
<dbReference type="GO" id="GO:0004672">
    <property type="term" value="F:protein kinase activity"/>
    <property type="evidence" value="ECO:0007669"/>
    <property type="project" value="UniProtKB-ARBA"/>
</dbReference>
<feature type="domain" description="HPt" evidence="2">
    <location>
        <begin position="16"/>
        <end position="105"/>
    </location>
</feature>
<evidence type="ECO:0000256" key="1">
    <source>
        <dbReference type="PROSITE-ProRule" id="PRU00110"/>
    </source>
</evidence>
<evidence type="ECO:0000313" key="3">
    <source>
        <dbReference type="EMBL" id="SHH91639.1"/>
    </source>
</evidence>
<reference evidence="4" key="1">
    <citation type="submission" date="2016-11" db="EMBL/GenBank/DDBJ databases">
        <authorList>
            <person name="Varghese N."/>
            <person name="Submissions S."/>
        </authorList>
    </citation>
    <scope>NUCLEOTIDE SEQUENCE [LARGE SCALE GENOMIC DNA]</scope>
    <source>
        <strain evidence="4">DSM 100572</strain>
    </source>
</reference>
<evidence type="ECO:0000313" key="4">
    <source>
        <dbReference type="Proteomes" id="UP000184109"/>
    </source>
</evidence>
<accession>A0A1M5WVS6</accession>
<dbReference type="Pfam" id="PF01627">
    <property type="entry name" value="Hpt"/>
    <property type="match status" value="1"/>
</dbReference>
<dbReference type="OrthoDB" id="1441381at2"/>
<evidence type="ECO:0000259" key="2">
    <source>
        <dbReference type="PROSITE" id="PS50894"/>
    </source>
</evidence>
<proteinExistence type="predicted"/>
<name>A0A1M5WVS6_9FLAO</name>
<keyword evidence="4" id="KW-1185">Reference proteome</keyword>
<dbReference type="Gene3D" id="1.20.120.160">
    <property type="entry name" value="HPT domain"/>
    <property type="match status" value="1"/>
</dbReference>
<dbReference type="EMBL" id="FQXQ01000007">
    <property type="protein sequence ID" value="SHH91639.1"/>
    <property type="molecule type" value="Genomic_DNA"/>
</dbReference>
<dbReference type="STRING" id="1195760.SAMN05444281_2693"/>
<sequence length="105" mass="12261">MEKPNIDYIKELAGGDKDFEKKLIAIMIDEFPTEKEKYYNSLELEDDKFIIEIVHKLKHKISILGLKKSYEIAVEYENNLRAGNSDLEKEFKETLSVMTQFLASL</sequence>
<protein>
    <submittedName>
        <fullName evidence="3">Hpt domain-containing protein</fullName>
    </submittedName>
</protein>
<feature type="modified residue" description="Phosphohistidine" evidence="1">
    <location>
        <position position="55"/>
    </location>
</feature>
<dbReference type="PROSITE" id="PS50894">
    <property type="entry name" value="HPT"/>
    <property type="match status" value="1"/>
</dbReference>